<dbReference type="AlphaFoldDB" id="A0AB39MDV7"/>
<accession>A0AB39MDV7</accession>
<sequence>MSEELPMWESVFTAEGLRRVWHEERHPTIANMILNTDCDEKGEVTEAGYDRIAAELNNLAELTGQRGTANSEQAWSVASDSEQTWAVAYAVRNTLATLVQQITEARTMLASDEGKAAPGAIRKSLENLTREQEQTYRGLVRTFATLPEEIRPDMRTAYLKLPEVDKP</sequence>
<evidence type="ECO:0000313" key="1">
    <source>
        <dbReference type="EMBL" id="XDQ04636.1"/>
    </source>
</evidence>
<dbReference type="RefSeq" id="WP_369190148.1">
    <property type="nucleotide sequence ID" value="NZ_CP163431.1"/>
</dbReference>
<organism evidence="1">
    <name type="scientific">Streptomyces sp. R08</name>
    <dbReference type="NCBI Taxonomy" id="3238624"/>
    <lineage>
        <taxon>Bacteria</taxon>
        <taxon>Bacillati</taxon>
        <taxon>Actinomycetota</taxon>
        <taxon>Actinomycetes</taxon>
        <taxon>Kitasatosporales</taxon>
        <taxon>Streptomycetaceae</taxon>
        <taxon>Streptomyces</taxon>
    </lineage>
</organism>
<proteinExistence type="predicted"/>
<name>A0AB39MDV7_9ACTN</name>
<reference evidence="1" key="1">
    <citation type="submission" date="2024-07" db="EMBL/GenBank/DDBJ databases">
        <authorList>
            <person name="Yu S.T."/>
        </authorList>
    </citation>
    <scope>NUCLEOTIDE SEQUENCE</scope>
    <source>
        <strain evidence="1">R08</strain>
    </source>
</reference>
<gene>
    <name evidence="1" type="ORF">AB5J58_32720</name>
</gene>
<protein>
    <submittedName>
        <fullName evidence="1">Uncharacterized protein</fullName>
    </submittedName>
</protein>
<dbReference type="EMBL" id="CP163431">
    <property type="protein sequence ID" value="XDQ04636.1"/>
    <property type="molecule type" value="Genomic_DNA"/>
</dbReference>